<accession>A0A7D5YSS6</accession>
<dbReference type="KEGG" id="mbrn:26243972"/>
<proteinExistence type="predicted"/>
<reference evidence="2 3" key="1">
    <citation type="submission" date="2020-07" db="EMBL/GenBank/DDBJ databases">
        <title>Telomere length de novo assembly of all 7 chromosomes of the fungus, Metarhizium brunneum, using a novel assembly pipeline.</title>
        <authorList>
            <person name="Saud z."/>
            <person name="Kortsinoglou A."/>
            <person name="Kouvelis V.N."/>
            <person name="Butt T.M."/>
        </authorList>
    </citation>
    <scope>NUCLEOTIDE SEQUENCE [LARGE SCALE GENOMIC DNA]</scope>
    <source>
        <strain evidence="2 3">4556</strain>
    </source>
</reference>
<gene>
    <name evidence="2" type="ORF">G6M90_00g032360</name>
</gene>
<sequence>MDRIVRGPWLNSSLEEIANDPDARNRDMARFNQPPPPYTSPCRSAATTEFEVPDFEEPQAPLTRSELRLKLQHERCASCPYHQFMDQWNDERKEVENEVNKKYAQRTVKERWVEQGIWRDNWSEIPKYDWKHEEPPESDSCSDSEIESETPACAAPFSFSSNPPRPRPRPRPRPNKPDQEIWEAAERREIRRGIREKERNASRPFEQFLYQLRRESKQLETHSRDTVTMNLDINALAFQNVQRAWVKRAIWDDEWREFPGMSWKYERPLVMPPTRDPSPDHAQSVENQLEPRIIPTYGFGHVDAHVSHSQEMQTPLENGIAGTIEPRNSSAAAPPHARMIESIENEQHDAAENHLEHDSSRIRDKSSSSLPSNPAAAVSPQRSNVDQNAATGFASNTIAVLPDRKIAIVEEDPVSSPPGGANDSRTRLKTLQLYCLYLSRP</sequence>
<feature type="region of interest" description="Disordered" evidence="1">
    <location>
        <begin position="129"/>
        <end position="182"/>
    </location>
</feature>
<feature type="compositionally biased region" description="Basic and acidic residues" evidence="1">
    <location>
        <begin position="351"/>
        <end position="366"/>
    </location>
</feature>
<dbReference type="OrthoDB" id="5401786at2759"/>
<dbReference type="AlphaFoldDB" id="A0A7D5YSS6"/>
<feature type="compositionally biased region" description="Low complexity" evidence="1">
    <location>
        <begin position="367"/>
        <end position="380"/>
    </location>
</feature>
<name>A0A7D5YSS6_9HYPO</name>
<keyword evidence="3" id="KW-1185">Reference proteome</keyword>
<evidence type="ECO:0000313" key="2">
    <source>
        <dbReference type="EMBL" id="QLI67981.1"/>
    </source>
</evidence>
<feature type="region of interest" description="Disordered" evidence="1">
    <location>
        <begin position="351"/>
        <end position="384"/>
    </location>
</feature>
<dbReference type="GeneID" id="26243972"/>
<organism evidence="2 3">
    <name type="scientific">Metarhizium brunneum</name>
    <dbReference type="NCBI Taxonomy" id="500148"/>
    <lineage>
        <taxon>Eukaryota</taxon>
        <taxon>Fungi</taxon>
        <taxon>Dikarya</taxon>
        <taxon>Ascomycota</taxon>
        <taxon>Pezizomycotina</taxon>
        <taxon>Sordariomycetes</taxon>
        <taxon>Hypocreomycetidae</taxon>
        <taxon>Hypocreales</taxon>
        <taxon>Clavicipitaceae</taxon>
        <taxon>Metarhizium</taxon>
    </lineage>
</organism>
<evidence type="ECO:0000313" key="3">
    <source>
        <dbReference type="Proteomes" id="UP000510686"/>
    </source>
</evidence>
<protein>
    <submittedName>
        <fullName evidence="2">Uncharacterized protein</fullName>
    </submittedName>
</protein>
<feature type="region of interest" description="Disordered" evidence="1">
    <location>
        <begin position="16"/>
        <end position="46"/>
    </location>
</feature>
<dbReference type="Proteomes" id="UP000510686">
    <property type="component" value="Chromosome 2"/>
</dbReference>
<feature type="compositionally biased region" description="Acidic residues" evidence="1">
    <location>
        <begin position="136"/>
        <end position="148"/>
    </location>
</feature>
<dbReference type="RefSeq" id="XP_065986485.1">
    <property type="nucleotide sequence ID" value="XM_066130105.1"/>
</dbReference>
<dbReference type="EMBL" id="CP058933">
    <property type="protein sequence ID" value="QLI67981.1"/>
    <property type="molecule type" value="Genomic_DNA"/>
</dbReference>
<evidence type="ECO:0000256" key="1">
    <source>
        <dbReference type="SAM" id="MobiDB-lite"/>
    </source>
</evidence>